<keyword evidence="2" id="KW-1185">Reference proteome</keyword>
<dbReference type="AlphaFoldDB" id="A0A2V1D763"/>
<dbReference type="OrthoDB" id="1577640at2759"/>
<sequence>MLLVANYFRSSKCRAPALQSKASNIGGFPFIRFRLIVRVGSRVPSAETDVRLGNVILLSFSRKKVGPNILYEAAYYYKEGVSCDRCSSKRMLSAKLGGVLCFKIEAAGLINNFLYLVVRGIYNYANLYKNKTWQPYTAATAAACAKEILLLIPATELAKTKVVGNIC</sequence>
<proteinExistence type="predicted"/>
<dbReference type="PANTHER" id="PTHR46082">
    <property type="entry name" value="ATP/GTP-BINDING PROTEIN-RELATED"/>
    <property type="match status" value="1"/>
</dbReference>
<organism evidence="1 2">
    <name type="scientific">Periconia macrospinosa</name>
    <dbReference type="NCBI Taxonomy" id="97972"/>
    <lineage>
        <taxon>Eukaryota</taxon>
        <taxon>Fungi</taxon>
        <taxon>Dikarya</taxon>
        <taxon>Ascomycota</taxon>
        <taxon>Pezizomycotina</taxon>
        <taxon>Dothideomycetes</taxon>
        <taxon>Pleosporomycetidae</taxon>
        <taxon>Pleosporales</taxon>
        <taxon>Massarineae</taxon>
        <taxon>Periconiaceae</taxon>
        <taxon>Periconia</taxon>
    </lineage>
</organism>
<protein>
    <submittedName>
        <fullName evidence="1">Uncharacterized protein</fullName>
    </submittedName>
</protein>
<dbReference type="STRING" id="97972.A0A2V1D763"/>
<accession>A0A2V1D763</accession>
<gene>
    <name evidence="1" type="ORF">DM02DRAFT_646627</name>
</gene>
<dbReference type="Proteomes" id="UP000244855">
    <property type="component" value="Unassembled WGS sequence"/>
</dbReference>
<dbReference type="SUPFAM" id="SSF53167">
    <property type="entry name" value="Purine and uridine phosphorylases"/>
    <property type="match status" value="1"/>
</dbReference>
<dbReference type="InterPro" id="IPR035994">
    <property type="entry name" value="Nucleoside_phosphorylase_sf"/>
</dbReference>
<dbReference type="Gene3D" id="3.40.50.1580">
    <property type="entry name" value="Nucleoside phosphorylase domain"/>
    <property type="match status" value="1"/>
</dbReference>
<dbReference type="PANTHER" id="PTHR46082:SF11">
    <property type="entry name" value="AAA+ ATPASE DOMAIN-CONTAINING PROTEIN-RELATED"/>
    <property type="match status" value="1"/>
</dbReference>
<dbReference type="GO" id="GO:0009116">
    <property type="term" value="P:nucleoside metabolic process"/>
    <property type="evidence" value="ECO:0007669"/>
    <property type="project" value="InterPro"/>
</dbReference>
<dbReference type="InterPro" id="IPR053137">
    <property type="entry name" value="NLR-like"/>
</dbReference>
<reference evidence="1 2" key="1">
    <citation type="journal article" date="2018" name="Sci. Rep.">
        <title>Comparative genomics provides insights into the lifestyle and reveals functional heterogeneity of dark septate endophytic fungi.</title>
        <authorList>
            <person name="Knapp D.G."/>
            <person name="Nemeth J.B."/>
            <person name="Barry K."/>
            <person name="Hainaut M."/>
            <person name="Henrissat B."/>
            <person name="Johnson J."/>
            <person name="Kuo A."/>
            <person name="Lim J.H.P."/>
            <person name="Lipzen A."/>
            <person name="Nolan M."/>
            <person name="Ohm R.A."/>
            <person name="Tamas L."/>
            <person name="Grigoriev I.V."/>
            <person name="Spatafora J.W."/>
            <person name="Nagy L.G."/>
            <person name="Kovacs G.M."/>
        </authorList>
    </citation>
    <scope>NUCLEOTIDE SEQUENCE [LARGE SCALE GENOMIC DNA]</scope>
    <source>
        <strain evidence="1 2">DSE2036</strain>
    </source>
</reference>
<name>A0A2V1D763_9PLEO</name>
<dbReference type="EMBL" id="KZ805617">
    <property type="protein sequence ID" value="PVH93084.1"/>
    <property type="molecule type" value="Genomic_DNA"/>
</dbReference>
<dbReference type="GO" id="GO:0003824">
    <property type="term" value="F:catalytic activity"/>
    <property type="evidence" value="ECO:0007669"/>
    <property type="project" value="InterPro"/>
</dbReference>
<evidence type="ECO:0000313" key="2">
    <source>
        <dbReference type="Proteomes" id="UP000244855"/>
    </source>
</evidence>
<evidence type="ECO:0000313" key="1">
    <source>
        <dbReference type="EMBL" id="PVH93084.1"/>
    </source>
</evidence>